<accession>A0ABN6Z9G7</accession>
<feature type="domain" description="MAE-28990/MAE-18760-like HEPN" evidence="1">
    <location>
        <begin position="5"/>
        <end position="224"/>
    </location>
</feature>
<reference evidence="2" key="1">
    <citation type="journal article" date="2024" name="Int. J. Syst. Evol. Microbiol.">
        <title>Turicibacter faecis sp. nov., isolated from faeces of heart failure mouse model.</title>
        <authorList>
            <person name="Imamura Y."/>
            <person name="Motooka D."/>
            <person name="Nakajima Y."/>
            <person name="Ito S."/>
            <person name="Kitakaze M."/>
            <person name="Iida T."/>
            <person name="Nakamura S."/>
        </authorList>
    </citation>
    <scope>NUCLEOTIDE SEQUENCE</scope>
    <source>
        <strain evidence="2">TC023</strain>
    </source>
</reference>
<name>A0ABN6Z9G7_9FIRM</name>
<dbReference type="Pfam" id="PF18737">
    <property type="entry name" value="HEPN_MAE_28990"/>
    <property type="match status" value="1"/>
</dbReference>
<dbReference type="Proteomes" id="UP001432099">
    <property type="component" value="Chromosome"/>
</dbReference>
<keyword evidence="3" id="KW-1185">Reference proteome</keyword>
<evidence type="ECO:0000313" key="2">
    <source>
        <dbReference type="EMBL" id="BEH90479.1"/>
    </source>
</evidence>
<proteinExistence type="predicted"/>
<evidence type="ECO:0000259" key="1">
    <source>
        <dbReference type="Pfam" id="PF18737"/>
    </source>
</evidence>
<dbReference type="InterPro" id="IPR040788">
    <property type="entry name" value="HEPN_MAE_28990"/>
</dbReference>
<sequence>MQETIDMFNDRVEEIKLYYSALEKLYDFKEIEEENQDFLKDDFLKILKSNALLMVYNLVESTIMGGILEIYENLHQKGMTYKMVRKEIQEIWFSYKFNQVYAKNAHFNSYKGKAMEIINFILEETPLELDRKATDISGNLDADKIRQICQEHGIVYNLDKDSRGGIILKDVKDKRNNLAHGTISFVECGRDYSMDDLDKIKRETISFLNSILEGMQNYYDNELYLSSR</sequence>
<evidence type="ECO:0000313" key="3">
    <source>
        <dbReference type="Proteomes" id="UP001432099"/>
    </source>
</evidence>
<dbReference type="EMBL" id="AP028127">
    <property type="protein sequence ID" value="BEH90479.1"/>
    <property type="molecule type" value="Genomic_DNA"/>
</dbReference>
<gene>
    <name evidence="2" type="ORF">T23_05810</name>
</gene>
<protein>
    <recommendedName>
        <fullName evidence="1">MAE-28990/MAE-18760-like HEPN domain-containing protein</fullName>
    </recommendedName>
</protein>
<organism evidence="2 3">
    <name type="scientific">Turicibacter faecis</name>
    <dbReference type="NCBI Taxonomy" id="2963365"/>
    <lineage>
        <taxon>Bacteria</taxon>
        <taxon>Bacillati</taxon>
        <taxon>Bacillota</taxon>
        <taxon>Erysipelotrichia</taxon>
        <taxon>Erysipelotrichales</taxon>
        <taxon>Turicibacteraceae</taxon>
        <taxon>Turicibacter</taxon>
    </lineage>
</organism>